<proteinExistence type="predicted"/>
<dbReference type="Pfam" id="PF05345">
    <property type="entry name" value="He_PIG"/>
    <property type="match status" value="1"/>
</dbReference>
<keyword evidence="2" id="KW-1015">Disulfide bond</keyword>
<dbReference type="PANTHER" id="PTHR44170:SF6">
    <property type="entry name" value="CONTACTIN"/>
    <property type="match status" value="1"/>
</dbReference>
<accession>A0A7W7YN40</accession>
<organism evidence="5 6">
    <name type="scientific">Prosthecobacter dejongeii</name>
    <dbReference type="NCBI Taxonomy" id="48465"/>
    <lineage>
        <taxon>Bacteria</taxon>
        <taxon>Pseudomonadati</taxon>
        <taxon>Verrucomicrobiota</taxon>
        <taxon>Verrucomicrobiia</taxon>
        <taxon>Verrucomicrobiales</taxon>
        <taxon>Verrucomicrobiaceae</taxon>
        <taxon>Prosthecobacter</taxon>
    </lineage>
</organism>
<evidence type="ECO:0000313" key="5">
    <source>
        <dbReference type="EMBL" id="MBB5039000.1"/>
    </source>
</evidence>
<dbReference type="PANTHER" id="PTHR44170">
    <property type="entry name" value="PROTEIN SIDEKICK"/>
    <property type="match status" value="1"/>
</dbReference>
<dbReference type="Gene3D" id="2.60.40.10">
    <property type="entry name" value="Immunoglobulins"/>
    <property type="match status" value="4"/>
</dbReference>
<feature type="domain" description="Ig-like" evidence="4">
    <location>
        <begin position="1129"/>
        <end position="1226"/>
    </location>
</feature>
<dbReference type="Proteomes" id="UP000534294">
    <property type="component" value="Unassembled WGS sequence"/>
</dbReference>
<evidence type="ECO:0000256" key="2">
    <source>
        <dbReference type="ARBA" id="ARBA00023157"/>
    </source>
</evidence>
<keyword evidence="3" id="KW-0732">Signal</keyword>
<evidence type="ECO:0000259" key="4">
    <source>
        <dbReference type="PROSITE" id="PS50835"/>
    </source>
</evidence>
<protein>
    <submittedName>
        <fullName evidence="5">ELWxxDGT repeat protein</fullName>
    </submittedName>
</protein>
<dbReference type="InterPro" id="IPR007110">
    <property type="entry name" value="Ig-like_dom"/>
</dbReference>
<dbReference type="SUPFAM" id="SSF48726">
    <property type="entry name" value="Immunoglobulin"/>
    <property type="match status" value="1"/>
</dbReference>
<comment type="caution">
    <text evidence="5">The sequence shown here is derived from an EMBL/GenBank/DDBJ whole genome shotgun (WGS) entry which is preliminary data.</text>
</comment>
<keyword evidence="6" id="KW-1185">Reference proteome</keyword>
<dbReference type="GO" id="GO:0005509">
    <property type="term" value="F:calcium ion binding"/>
    <property type="evidence" value="ECO:0007669"/>
    <property type="project" value="InterPro"/>
</dbReference>
<dbReference type="SUPFAM" id="SSF49313">
    <property type="entry name" value="Cadherin-like"/>
    <property type="match status" value="1"/>
</dbReference>
<dbReference type="EMBL" id="JACHIF010000006">
    <property type="protein sequence ID" value="MBB5039000.1"/>
    <property type="molecule type" value="Genomic_DNA"/>
</dbReference>
<dbReference type="InterPro" id="IPR013783">
    <property type="entry name" value="Ig-like_fold"/>
</dbReference>
<reference evidence="5 6" key="1">
    <citation type="submission" date="2020-08" db="EMBL/GenBank/DDBJ databases">
        <title>Genomic Encyclopedia of Type Strains, Phase IV (KMG-IV): sequencing the most valuable type-strain genomes for metagenomic binning, comparative biology and taxonomic classification.</title>
        <authorList>
            <person name="Goeker M."/>
        </authorList>
    </citation>
    <scope>NUCLEOTIDE SEQUENCE [LARGE SCALE GENOMIC DNA]</scope>
    <source>
        <strain evidence="5 6">DSM 12251</strain>
    </source>
</reference>
<feature type="domain" description="Ig-like" evidence="4">
    <location>
        <begin position="1053"/>
        <end position="1127"/>
    </location>
</feature>
<feature type="chain" id="PRO_5031414832" evidence="3">
    <location>
        <begin position="25"/>
        <end position="1727"/>
    </location>
</feature>
<dbReference type="PROSITE" id="PS50835">
    <property type="entry name" value="IG_LIKE"/>
    <property type="match status" value="2"/>
</dbReference>
<gene>
    <name evidence="5" type="ORF">HNQ64_003265</name>
</gene>
<dbReference type="InterPro" id="IPR003599">
    <property type="entry name" value="Ig_sub"/>
</dbReference>
<name>A0A7W7YN40_9BACT</name>
<dbReference type="RefSeq" id="WP_184210318.1">
    <property type="nucleotide sequence ID" value="NZ_JACHIF010000006.1"/>
</dbReference>
<dbReference type="InterPro" id="IPR015919">
    <property type="entry name" value="Cadherin-like_sf"/>
</dbReference>
<evidence type="ECO:0000313" key="6">
    <source>
        <dbReference type="Proteomes" id="UP000534294"/>
    </source>
</evidence>
<dbReference type="InterPro" id="IPR036179">
    <property type="entry name" value="Ig-like_dom_sf"/>
</dbReference>
<dbReference type="CDD" id="cd00096">
    <property type="entry name" value="Ig"/>
    <property type="match status" value="1"/>
</dbReference>
<keyword evidence="1" id="KW-0677">Repeat</keyword>
<dbReference type="SMART" id="SM00409">
    <property type="entry name" value="IG"/>
    <property type="match status" value="2"/>
</dbReference>
<dbReference type="GO" id="GO:0098609">
    <property type="term" value="P:cell-cell adhesion"/>
    <property type="evidence" value="ECO:0007669"/>
    <property type="project" value="TreeGrafter"/>
</dbReference>
<feature type="signal peptide" evidence="3">
    <location>
        <begin position="1"/>
        <end position="24"/>
    </location>
</feature>
<evidence type="ECO:0000256" key="3">
    <source>
        <dbReference type="SAM" id="SignalP"/>
    </source>
</evidence>
<dbReference type="GO" id="GO:0016020">
    <property type="term" value="C:membrane"/>
    <property type="evidence" value="ECO:0007669"/>
    <property type="project" value="UniProtKB-SubCell"/>
</dbReference>
<evidence type="ECO:0000256" key="1">
    <source>
        <dbReference type="ARBA" id="ARBA00022737"/>
    </source>
</evidence>
<sequence length="1727" mass="181543">MKNPLSSLITTAALLWLSPLSGQAQSSDAQVVADINTQAPAANTSRKSMVKVNPGSGEILIIAVDDPLSGGELWRSDGTLAGTRQVRDIIPGPTGSDPRDLTTVGNRVFFSALEANGRSSLWVTNGEFATTNKLAEFPTSPQPDNRRLDRFTAFNGRLIFRGYDSDAGSEIWMSDGTPAGTVRNLDITGSSLNSDVDHFFNLNNQTLYFTADTSSLGRELWKMNSSFQTSLYQDIQEGIESSFPSDSTPVNETTAGFRTEMIAATPDEILYFIADSPLGIELWKTDRAGNATGTTIVQDILPGSESSSPRSLKTMTVSGTEYLFFAANKSDTSGRELWRSNTITGVTEIVRDIVPGTDGSSANNLHVIGNTLFLTANDGQGVELWRSNGSVGNAGTTLVSNINPGAGSSNPTNFFTFNNRLFFTAVNGTGMALYSCGTTGTETLVRQFAAADTASSFTQIGTNLYFLVNGSQLWVTNGVNPAGTTLVKNFQEGNAGSAATGLTKVGTTEVYFSANDGISGQELWKTDGLPGGSTVQVANIRPEAEGPNAPPLGSDPLYITPSGSKVFFSADATGSNRELWMTDGTTLGTTVVKTTGDAEINVSGASDPTFLADVNGVVYFSAVSSGNGREPWKSDGTPEGTQMLANLVTTTGSSNPEEFIKFKNEAYFVSSASGEGRRLRKAVPPYAAIIDGVTNPGIPNDAGPDDPKELTVAGTGSNERLYFSARIPGKGRELWKSDGASNRTECIDINTGVNNSNPEQLTSVGSQLFFVATDGTATNTGRELWVTTGNRATTRLVKDINPGDGHSDIQDMIEAGGKLFFTAVTAANGRELWVSNGTSAGTVMLKDIVPGIESPNITNMRNVDGILVFSANNGVDGREVWISDGTPAGTILLQNLAPLSASSNPSEFTALNGQVLFAATTPTTGYELLTSFIGSNLEVQLQPANTVINAGSTVVFPAVDFKLNTTLTLTLKNTGSNVLKDVKPLISGVNASEFTLVAPKAATMVSSNGSTSMAIRFTPKEGGVRRATLSIFSNDNEPKPFVIQLEGTGNKDPEITLQPLPLMLKVGEPASFESTATGTAPLALQWRKGSASVAGATSTTLNISAVTIKDAGAYSLFVKGTPLTAVSNPAELGVVEDYVSPPLLVAGIDKVATLKVNAAGNQLTYQWLIQRAGDPQPSELQNDERVSGAQTKTLVIKNLLTSDTAEYSCRVTNPGGSKVGGTTQLNVFSESPDVYSTQNMPNGVVGGDYKHQIKIDPAAIKSALTYSATGLPPGLKVNVKTGEITGRPTKDGNYSPVLTAKNTVGSDSYTVDPPINIELFPAGVEGIYAGTVEHNGEINGHLGGRLDLTVTKTGSFSGSLTLGGSKLPIKGIMNVYRAETNTLPEFELLVKRTGKPVPEPVTLQVELNPVTGLLTSNSKVTVLGKTALIAGARRVDALAAASYVGYYTFGMELGDMGQVGEASAATIPQGWSYGSFTVAKDGKLTFAGRTADGDKIIGASFVGVDSKIVVFQTMYTPLKGSLLGSLTVDSVNTADLTDNTLTGDVEWVRPADPKSKTRTYVAGFGMTGTPVLDPVPLEVTGSIYVKPVGTALTLNLPAPTTVDLDFRYGGLLEADVMARLDASVIVAASHKITQPTPATTGQTKLASIAGGTGLFTGSFALTDADLRPNFTKPLIRKVTFQGIMVKDHLGEKFGAGFFLLPELPEGTETPTTVPILSGEIELTPVLP</sequence>